<comment type="caution">
    <text evidence="2">The sequence shown here is derived from an EMBL/GenBank/DDBJ whole genome shotgun (WGS) entry which is preliminary data.</text>
</comment>
<feature type="domain" description="DUF7477" evidence="1">
    <location>
        <begin position="29"/>
        <end position="234"/>
    </location>
</feature>
<dbReference type="EMBL" id="QEFC01003781">
    <property type="protein sequence ID" value="KAE9446284.1"/>
    <property type="molecule type" value="Genomic_DNA"/>
</dbReference>
<name>A0A6A4KQE0_9ERIC</name>
<sequence length="236" mass="27202">MDTVQEERFYYGYYEHPKMRLIVLIRGFRYLHNVADARVAHHIERGWEDGLLVSSVASCQNLWTLILDSGTGFTSQVYKLSPGFLDEEEILKEWIEEHWKKNYCITAMAGHDYGSSLVVMSKGTKYGQQCYDCSYSFPFDWIKEKWREGFYVTSMATNGMEWRVVMSQGAGFSDQIFSTLAKAFTAGGVVDSVLLQLQRIESRQRLSLADPKESLELHLQDTIRCPTFPKTDMKVV</sequence>
<protein>
    <recommendedName>
        <fullName evidence="1">DUF7477 domain-containing protein</fullName>
    </recommendedName>
</protein>
<dbReference type="Proteomes" id="UP000428333">
    <property type="component" value="Linkage Group LG13"/>
</dbReference>
<evidence type="ECO:0000259" key="1">
    <source>
        <dbReference type="Pfam" id="PF24289"/>
    </source>
</evidence>
<evidence type="ECO:0000313" key="2">
    <source>
        <dbReference type="EMBL" id="KAE9446284.1"/>
    </source>
</evidence>
<proteinExistence type="predicted"/>
<dbReference type="AlphaFoldDB" id="A0A6A4KQE0"/>
<feature type="non-terminal residue" evidence="2">
    <location>
        <position position="1"/>
    </location>
</feature>
<dbReference type="InterPro" id="IPR055900">
    <property type="entry name" value="DUF7477"/>
</dbReference>
<organism evidence="2 3">
    <name type="scientific">Rhododendron williamsianum</name>
    <dbReference type="NCBI Taxonomy" id="262921"/>
    <lineage>
        <taxon>Eukaryota</taxon>
        <taxon>Viridiplantae</taxon>
        <taxon>Streptophyta</taxon>
        <taxon>Embryophyta</taxon>
        <taxon>Tracheophyta</taxon>
        <taxon>Spermatophyta</taxon>
        <taxon>Magnoliopsida</taxon>
        <taxon>eudicotyledons</taxon>
        <taxon>Gunneridae</taxon>
        <taxon>Pentapetalae</taxon>
        <taxon>asterids</taxon>
        <taxon>Ericales</taxon>
        <taxon>Ericaceae</taxon>
        <taxon>Ericoideae</taxon>
        <taxon>Rhodoreae</taxon>
        <taxon>Rhododendron</taxon>
    </lineage>
</organism>
<dbReference type="Pfam" id="PF24289">
    <property type="entry name" value="DUF7477"/>
    <property type="match status" value="1"/>
</dbReference>
<accession>A0A6A4KQE0</accession>
<gene>
    <name evidence="2" type="ORF">C3L33_21819</name>
</gene>
<reference evidence="2 3" key="1">
    <citation type="journal article" date="2019" name="Genome Biol. Evol.">
        <title>The Rhododendron genome and chromosomal organization provide insight into shared whole-genome duplications across the heath family (Ericaceae).</title>
        <authorList>
            <person name="Soza V.L."/>
            <person name="Lindsley D."/>
            <person name="Waalkes A."/>
            <person name="Ramage E."/>
            <person name="Patwardhan R.P."/>
            <person name="Burton J.N."/>
            <person name="Adey A."/>
            <person name="Kumar A."/>
            <person name="Qiu R."/>
            <person name="Shendure J."/>
            <person name="Hall B."/>
        </authorList>
    </citation>
    <scope>NUCLEOTIDE SEQUENCE [LARGE SCALE GENOMIC DNA]</scope>
    <source>
        <strain evidence="2">RSF 1966-606</strain>
    </source>
</reference>
<keyword evidence="3" id="KW-1185">Reference proteome</keyword>
<dbReference type="OrthoDB" id="1890401at2759"/>
<evidence type="ECO:0000313" key="3">
    <source>
        <dbReference type="Proteomes" id="UP000428333"/>
    </source>
</evidence>